<dbReference type="PANTHER" id="PTHR37805:SF1">
    <property type="entry name" value="CYTOPLASMIC PROTEIN"/>
    <property type="match status" value="1"/>
</dbReference>
<protein>
    <submittedName>
        <fullName evidence="2">DUF1456 domain-containing protein</fullName>
    </submittedName>
</protein>
<feature type="compositionally biased region" description="Basic residues" evidence="1">
    <location>
        <begin position="188"/>
        <end position="197"/>
    </location>
</feature>
<evidence type="ECO:0000256" key="1">
    <source>
        <dbReference type="SAM" id="MobiDB-lite"/>
    </source>
</evidence>
<name>A0A2W5K314_9GAMM</name>
<dbReference type="Proteomes" id="UP000249046">
    <property type="component" value="Unassembled WGS sequence"/>
</dbReference>
<organism evidence="2 3">
    <name type="scientific">Rhodanobacter denitrificans</name>
    <dbReference type="NCBI Taxonomy" id="666685"/>
    <lineage>
        <taxon>Bacteria</taxon>
        <taxon>Pseudomonadati</taxon>
        <taxon>Pseudomonadota</taxon>
        <taxon>Gammaproteobacteria</taxon>
        <taxon>Lysobacterales</taxon>
        <taxon>Rhodanobacteraceae</taxon>
        <taxon>Rhodanobacter</taxon>
    </lineage>
</organism>
<reference evidence="2 3" key="1">
    <citation type="submission" date="2017-08" db="EMBL/GenBank/DDBJ databases">
        <title>Infants hospitalized years apart are colonized by the same room-sourced microbial strains.</title>
        <authorList>
            <person name="Brooks B."/>
            <person name="Olm M.R."/>
            <person name="Firek B.A."/>
            <person name="Baker R."/>
            <person name="Thomas B.C."/>
            <person name="Morowitz M.J."/>
            <person name="Banfield J.F."/>
        </authorList>
    </citation>
    <scope>NUCLEOTIDE SEQUENCE [LARGE SCALE GENOMIC DNA]</scope>
    <source>
        <strain evidence="2">S2_005_003_R2_42</strain>
    </source>
</reference>
<gene>
    <name evidence="2" type="ORF">DI564_14895</name>
</gene>
<dbReference type="PANTHER" id="PTHR37805">
    <property type="entry name" value="CYTOPLASMIC PROTEIN-RELATED"/>
    <property type="match status" value="1"/>
</dbReference>
<proteinExistence type="predicted"/>
<dbReference type="EMBL" id="QFPO01000017">
    <property type="protein sequence ID" value="PZQ11191.1"/>
    <property type="molecule type" value="Genomic_DNA"/>
</dbReference>
<comment type="caution">
    <text evidence="2">The sequence shown here is derived from an EMBL/GenBank/DDBJ whole genome shotgun (WGS) entry which is preliminary data.</text>
</comment>
<feature type="region of interest" description="Disordered" evidence="1">
    <location>
        <begin position="157"/>
        <end position="197"/>
    </location>
</feature>
<accession>A0A2W5K314</accession>
<dbReference type="AlphaFoldDB" id="A0A2W5K314"/>
<evidence type="ECO:0000313" key="3">
    <source>
        <dbReference type="Proteomes" id="UP000249046"/>
    </source>
</evidence>
<dbReference type="Pfam" id="PF07308">
    <property type="entry name" value="DUF1456"/>
    <property type="match status" value="2"/>
</dbReference>
<dbReference type="InterPro" id="IPR009921">
    <property type="entry name" value="YehS-like"/>
</dbReference>
<evidence type="ECO:0000313" key="2">
    <source>
        <dbReference type="EMBL" id="PZQ11191.1"/>
    </source>
</evidence>
<sequence>MIHNDVLRGIRYALDLSEPKLIELIHTVDPAFAIDRDGVRALLLKEDEPGHVPCSDAVLARFLDGLIVDRRGRDEGRPERPFEARVSNNLVLKKLRIAFELTDLDMLALFDAAGFAVSKSELSALFRQPDHRNYRPCGDQMLRNFLKGLIARLRTAPSGAAERRPADVWTRAQAAASPGGKATQKPAPTRRRTAPRR</sequence>